<proteinExistence type="inferred from homology"/>
<feature type="transmembrane region" description="Helical" evidence="11">
    <location>
        <begin position="353"/>
        <end position="371"/>
    </location>
</feature>
<sequence>MSSLNDTIVFVPRLRAFVRAALAGQSADGSVRNGTMSTTTKVGSSSGGRFKSQVEDFESMTREARDAQTFDHNLTMGQAIRLYKKGICWSLLLSMAIIMEGYGESCRSHTALLPSFFGFLPFVRKYGKLLPDGTYSISAPWQSGLSIGAQVGSIAGVFLNGWLVDRFGYKKTMIGSLLVMIGVIFIPFFAPSIEVLFVGCLAQGVPWGVFSTLACAFASEVCCTKLRPILTTWINACWVIGQLIATGVLRGFLGRTDQWAYRVPYALQWLWPVIILIGCIFIPESPWYLARKGRDEEAVKSVRRLTTPEEGSDFSPEASVKLMSYTNKLEESISAGISYIDCFKGIDRRRTEIACTIWSIQNLCGSSFMGYSAYFLQQAGFSAEDSFNLTLGQYALGLVGTCSSWILMSHAGRRAIYTYGLAALCGLLFIIGFMGIANSVSAVRAVGAMLLLYTFIYDLSVGPVCYSLVAEMSSTRLRAKTVVLARNFYNLFGIVNYVIMPRFLNPEALDWGAKTGFFYAGLCFLCTVYCYFRLPEPRGRSFGELDILFEQGVPARKFSSTHVDPTSASHSPSALLENLGIDPDKARKGSTQHHEKAASAV</sequence>
<dbReference type="GO" id="GO:0005351">
    <property type="term" value="F:carbohydrate:proton symporter activity"/>
    <property type="evidence" value="ECO:0007669"/>
    <property type="project" value="TreeGrafter"/>
</dbReference>
<dbReference type="FunFam" id="1.20.1250.20:FF:000254">
    <property type="entry name" value="MAL31p Maltose permease"/>
    <property type="match status" value="1"/>
</dbReference>
<keyword evidence="4" id="KW-0762">Sugar transport</keyword>
<dbReference type="NCBIfam" id="TIGR00879">
    <property type="entry name" value="SP"/>
    <property type="match status" value="1"/>
</dbReference>
<evidence type="ECO:0000256" key="2">
    <source>
        <dbReference type="ARBA" id="ARBA00010992"/>
    </source>
</evidence>
<dbReference type="Pfam" id="PF00083">
    <property type="entry name" value="Sugar_tr"/>
    <property type="match status" value="1"/>
</dbReference>
<evidence type="ECO:0000256" key="1">
    <source>
        <dbReference type="ARBA" id="ARBA00004141"/>
    </source>
</evidence>
<feature type="transmembrane region" description="Helical" evidence="11">
    <location>
        <begin position="172"/>
        <end position="190"/>
    </location>
</feature>
<evidence type="ECO:0000256" key="6">
    <source>
        <dbReference type="ARBA" id="ARBA00022989"/>
    </source>
</evidence>
<dbReference type="SUPFAM" id="SSF103473">
    <property type="entry name" value="MFS general substrate transporter"/>
    <property type="match status" value="1"/>
</dbReference>
<dbReference type="InterPro" id="IPR005828">
    <property type="entry name" value="MFS_sugar_transport-like"/>
</dbReference>
<keyword evidence="14" id="KW-1185">Reference proteome</keyword>
<dbReference type="EMBL" id="FQNC01000018">
    <property type="protein sequence ID" value="SGY21306.1"/>
    <property type="molecule type" value="Genomic_DNA"/>
</dbReference>
<dbReference type="AlphaFoldDB" id="A0A2X0NZL9"/>
<feature type="transmembrane region" description="Helical" evidence="11">
    <location>
        <begin position="86"/>
        <end position="103"/>
    </location>
</feature>
<dbReference type="STRING" id="796604.A0A2X0NZL9"/>
<dbReference type="InterPro" id="IPR036259">
    <property type="entry name" value="MFS_trans_sf"/>
</dbReference>
<feature type="region of interest" description="Disordered" evidence="10">
    <location>
        <begin position="28"/>
        <end position="50"/>
    </location>
</feature>
<dbReference type="PANTHER" id="PTHR48022">
    <property type="entry name" value="PLASTIDIC GLUCOSE TRANSPORTER 4"/>
    <property type="match status" value="1"/>
</dbReference>
<feature type="domain" description="Major facilitator superfamily (MFS) profile" evidence="12">
    <location>
        <begin position="89"/>
        <end position="538"/>
    </location>
</feature>
<evidence type="ECO:0000256" key="9">
    <source>
        <dbReference type="RuleBase" id="RU003346"/>
    </source>
</evidence>
<gene>
    <name evidence="13" type="primary">BQ5605_C016g08221</name>
    <name evidence="13" type="ORF">BQ5605_C016G08221</name>
</gene>
<evidence type="ECO:0000256" key="7">
    <source>
        <dbReference type="ARBA" id="ARBA00023136"/>
    </source>
</evidence>
<comment type="subcellular location">
    <subcellularLocation>
        <location evidence="1">Membrane</location>
        <topology evidence="1">Multi-pass membrane protein</topology>
    </subcellularLocation>
</comment>
<reference evidence="13 14" key="1">
    <citation type="submission" date="2016-11" db="EMBL/GenBank/DDBJ databases">
        <authorList>
            <person name="Jaros S."/>
            <person name="Januszkiewicz K."/>
            <person name="Wedrychowicz H."/>
        </authorList>
    </citation>
    <scope>NUCLEOTIDE SEQUENCE [LARGE SCALE GENOMIC DNA]</scope>
</reference>
<evidence type="ECO:0000256" key="11">
    <source>
        <dbReference type="SAM" id="Phobius"/>
    </source>
</evidence>
<feature type="transmembrane region" description="Helical" evidence="11">
    <location>
        <begin position="415"/>
        <end position="436"/>
    </location>
</feature>
<feature type="transmembrane region" description="Helical" evidence="11">
    <location>
        <begin position="511"/>
        <end position="532"/>
    </location>
</feature>
<feature type="transmembrane region" description="Helical" evidence="11">
    <location>
        <begin position="139"/>
        <end position="160"/>
    </location>
</feature>
<dbReference type="PANTHER" id="PTHR48022:SF5">
    <property type="entry name" value="ALPHA-GLUCOSIDES PERMEASE MPH2-RELATED"/>
    <property type="match status" value="1"/>
</dbReference>
<feature type="transmembrane region" description="Helical" evidence="11">
    <location>
        <begin position="269"/>
        <end position="290"/>
    </location>
</feature>
<evidence type="ECO:0000259" key="12">
    <source>
        <dbReference type="PROSITE" id="PS50850"/>
    </source>
</evidence>
<feature type="transmembrane region" description="Helical" evidence="11">
    <location>
        <begin position="448"/>
        <end position="469"/>
    </location>
</feature>
<feature type="transmembrane region" description="Helical" evidence="11">
    <location>
        <begin position="196"/>
        <end position="218"/>
    </location>
</feature>
<evidence type="ECO:0000256" key="3">
    <source>
        <dbReference type="ARBA" id="ARBA00022448"/>
    </source>
</evidence>
<comment type="catalytic activity">
    <reaction evidence="8">
        <text>myo-inositol(out) + H(+)(out) = myo-inositol(in) + H(+)(in)</text>
        <dbReference type="Rhea" id="RHEA:60364"/>
        <dbReference type="ChEBI" id="CHEBI:15378"/>
        <dbReference type="ChEBI" id="CHEBI:17268"/>
    </reaction>
</comment>
<dbReference type="InterPro" id="IPR003663">
    <property type="entry name" value="Sugar/inositol_transpt"/>
</dbReference>
<evidence type="ECO:0000313" key="14">
    <source>
        <dbReference type="Proteomes" id="UP000249464"/>
    </source>
</evidence>
<feature type="transmembrane region" description="Helical" evidence="11">
    <location>
        <begin position="481"/>
        <end position="499"/>
    </location>
</feature>
<dbReference type="Gene3D" id="1.20.1250.20">
    <property type="entry name" value="MFS general substrate transporter like domains"/>
    <property type="match status" value="1"/>
</dbReference>
<feature type="transmembrane region" description="Helical" evidence="11">
    <location>
        <begin position="391"/>
        <end position="408"/>
    </location>
</feature>
<dbReference type="Proteomes" id="UP000249464">
    <property type="component" value="Unassembled WGS sequence"/>
</dbReference>
<evidence type="ECO:0000313" key="13">
    <source>
        <dbReference type="EMBL" id="SGY21306.1"/>
    </source>
</evidence>
<keyword evidence="6 11" id="KW-1133">Transmembrane helix</keyword>
<evidence type="ECO:0000256" key="5">
    <source>
        <dbReference type="ARBA" id="ARBA00022692"/>
    </source>
</evidence>
<accession>A0A2X0NZL9</accession>
<evidence type="ECO:0000256" key="10">
    <source>
        <dbReference type="SAM" id="MobiDB-lite"/>
    </source>
</evidence>
<dbReference type="PROSITE" id="PS50850">
    <property type="entry name" value="MFS"/>
    <property type="match status" value="1"/>
</dbReference>
<keyword evidence="7 11" id="KW-0472">Membrane</keyword>
<comment type="similarity">
    <text evidence="2 9">Belongs to the major facilitator superfamily. Sugar transporter (TC 2.A.1.1) family.</text>
</comment>
<name>A0A2X0NZL9_9BASI</name>
<feature type="transmembrane region" description="Helical" evidence="11">
    <location>
        <begin position="230"/>
        <end position="249"/>
    </location>
</feature>
<keyword evidence="3 9" id="KW-0813">Transport</keyword>
<dbReference type="GO" id="GO:0016020">
    <property type="term" value="C:membrane"/>
    <property type="evidence" value="ECO:0007669"/>
    <property type="project" value="UniProtKB-SubCell"/>
</dbReference>
<dbReference type="InterPro" id="IPR050360">
    <property type="entry name" value="MFS_Sugar_Transporters"/>
</dbReference>
<keyword evidence="5 11" id="KW-0812">Transmembrane</keyword>
<dbReference type="InterPro" id="IPR020846">
    <property type="entry name" value="MFS_dom"/>
</dbReference>
<evidence type="ECO:0000256" key="4">
    <source>
        <dbReference type="ARBA" id="ARBA00022597"/>
    </source>
</evidence>
<evidence type="ECO:0000256" key="8">
    <source>
        <dbReference type="ARBA" id="ARBA00049119"/>
    </source>
</evidence>
<protein>
    <submittedName>
        <fullName evidence="13">BQ5605_C016g08221 protein</fullName>
    </submittedName>
</protein>
<organism evidence="13 14">
    <name type="scientific">Microbotryum silenes-dioicae</name>
    <dbReference type="NCBI Taxonomy" id="796604"/>
    <lineage>
        <taxon>Eukaryota</taxon>
        <taxon>Fungi</taxon>
        <taxon>Dikarya</taxon>
        <taxon>Basidiomycota</taxon>
        <taxon>Pucciniomycotina</taxon>
        <taxon>Microbotryomycetes</taxon>
        <taxon>Microbotryales</taxon>
        <taxon>Microbotryaceae</taxon>
        <taxon>Microbotryum</taxon>
    </lineage>
</organism>
<feature type="compositionally biased region" description="Low complexity" evidence="10">
    <location>
        <begin position="34"/>
        <end position="48"/>
    </location>
</feature>